<dbReference type="Ensembl" id="ENSSAUT00010006579.1">
    <property type="protein sequence ID" value="ENSSAUP00010006111.1"/>
    <property type="gene ID" value="ENSSAUG00010003111.1"/>
</dbReference>
<evidence type="ECO:0000313" key="2">
    <source>
        <dbReference type="Ensembl" id="ENSSAUP00010006111.1"/>
    </source>
</evidence>
<proteinExistence type="predicted"/>
<dbReference type="OMA" id="SHIGRIC"/>
<dbReference type="Proteomes" id="UP000472265">
    <property type="component" value="Chromosome 1"/>
</dbReference>
<name>A0A671TXI2_SPAAU</name>
<keyword evidence="3" id="KW-1185">Reference proteome</keyword>
<dbReference type="Pfam" id="PF13966">
    <property type="entry name" value="zf-RVT"/>
    <property type="match status" value="1"/>
</dbReference>
<feature type="domain" description="Reverse transcriptase zinc-binding" evidence="1">
    <location>
        <begin position="243"/>
        <end position="315"/>
    </location>
</feature>
<organism evidence="2 3">
    <name type="scientific">Sparus aurata</name>
    <name type="common">Gilthead sea bream</name>
    <dbReference type="NCBI Taxonomy" id="8175"/>
    <lineage>
        <taxon>Eukaryota</taxon>
        <taxon>Metazoa</taxon>
        <taxon>Chordata</taxon>
        <taxon>Craniata</taxon>
        <taxon>Vertebrata</taxon>
        <taxon>Euteleostomi</taxon>
        <taxon>Actinopterygii</taxon>
        <taxon>Neopterygii</taxon>
        <taxon>Teleostei</taxon>
        <taxon>Neoteleostei</taxon>
        <taxon>Acanthomorphata</taxon>
        <taxon>Eupercaria</taxon>
        <taxon>Spariformes</taxon>
        <taxon>Sparidae</taxon>
        <taxon>Sparus</taxon>
    </lineage>
</organism>
<accession>A0A671TXI2</accession>
<reference evidence="2" key="2">
    <citation type="submission" date="2025-08" db="UniProtKB">
        <authorList>
            <consortium name="Ensembl"/>
        </authorList>
    </citation>
    <scope>IDENTIFICATION</scope>
</reference>
<evidence type="ECO:0000313" key="3">
    <source>
        <dbReference type="Proteomes" id="UP000472265"/>
    </source>
</evidence>
<dbReference type="InParanoid" id="A0A671TXI2"/>
<sequence>MLSNFLWKNKTHYMRKSVVLNEYGKGGLNFIDFCSLNSTFKINWIKQYLKNPTSIWNFISHHVFSHLGGLKFILLCNYNIQKIPLKLSNFHQQVLLAWALIYKHNFSPHICYIWNNCNILYKNKSLFYDKWFNNGILLVSQLFNSRGLLYNYSKFLARYNIPITPKEFSIVFDAIPSGLCILFKNADHSPPLSLSPSDPLETSLGKLCFSLNRGMNSKVRALFQGDLVSVPTATFYWSNFVSNINWKKVWSLPQKFLLTNKVKEVSFKLIHRFQPVKHFLQKLKNDIDVKCSFCESLPETCSHLFWYCEFTHELWNEINTFIVACIFPDYYKNVLFGACDHSSKDENAFFLVNLILLLAKFHIYKCKFTNKKTNFSVFLKEMEQYISTISPSKNKKAIKTLNVLCTYKVFT</sequence>
<dbReference type="InterPro" id="IPR026960">
    <property type="entry name" value="RVT-Znf"/>
</dbReference>
<protein>
    <recommendedName>
        <fullName evidence="1">Reverse transcriptase zinc-binding domain-containing protein</fullName>
    </recommendedName>
</protein>
<evidence type="ECO:0000259" key="1">
    <source>
        <dbReference type="Pfam" id="PF13966"/>
    </source>
</evidence>
<dbReference type="GeneTree" id="ENSGT00940000177635"/>
<reference evidence="2" key="1">
    <citation type="submission" date="2021-04" db="EMBL/GenBank/DDBJ databases">
        <authorList>
            <consortium name="Wellcome Sanger Institute Data Sharing"/>
        </authorList>
    </citation>
    <scope>NUCLEOTIDE SEQUENCE [LARGE SCALE GENOMIC DNA]</scope>
</reference>
<reference evidence="2" key="3">
    <citation type="submission" date="2025-09" db="UniProtKB">
        <authorList>
            <consortium name="Ensembl"/>
        </authorList>
    </citation>
    <scope>IDENTIFICATION</scope>
</reference>
<dbReference type="AlphaFoldDB" id="A0A671TXI2"/>